<evidence type="ECO:0000313" key="9">
    <source>
        <dbReference type="Proteomes" id="UP000002258"/>
    </source>
</evidence>
<dbReference type="GO" id="GO:0009277">
    <property type="term" value="C:fungal-type cell wall"/>
    <property type="evidence" value="ECO:0007669"/>
    <property type="project" value="UniProtKB-ARBA"/>
</dbReference>
<dbReference type="PRINTS" id="PR00301">
    <property type="entry name" value="HEATSHOCK70"/>
</dbReference>
<keyword evidence="5 7" id="KW-0067">ATP-binding</keyword>
<name>A3GGV7_PICST</name>
<sequence>MSSRKSKAIGIDLGTTYCCVAYYSNDKVEIISDDAGNRTTPSYVSFSKEGRLLGQSAKNNASKNLRSTVFSAKRFIGRNFNDISVQNDIRHMPFDVVNQNGKPVFRLEYKGEMKLFFPEEISAMVLVEMKTLAERRLKEVITDAVITVPAYFNDSQRRATKDAGRIAGLNVLRIINEPTAAAFAYGLNTRNDNIPSRNVLIFDLGGGTLDVSLVTTNNKDGVFDVKATSGNTHLGGEDFNNRLLGHLVHQVKQKTGRDVSSEPKALGRLRRACESTKKRLGVSEKVNIELEALLPGSDFTTTITRQEFEYLCQDLLNSILRPVKQVLADSGIDRSQVDEVVLVGGSTRIPIVRKKVSGFFGGKRPCQSINPDEAVAYGAAIQASILSGESSKSDNGAIVLLEVAPLSLGVETRGGLMTNLISRNTAIPNSVTRLFTTSTDNQSAVQIQVFEGERSLTKHNNLLGSFSLTNIPPAPQAVPRIEVTFTVNDNGILEVSAVEVRSGISHQITIRNNQSRLPEAEIQKLISEAEVYREADLLTRERLEARDNLERFAVSLRRTAKRQDNLGTQQREDLLVMIEQIGWLNITDETTTKEMRGRLDRLKNLSEAYHLS</sequence>
<comment type="subcellular location">
    <subcellularLocation>
        <location evidence="1">Secreted</location>
        <location evidence="1">Cell wall</location>
    </subcellularLocation>
</comment>
<dbReference type="KEGG" id="pic:PICST_38489"/>
<dbReference type="PROSITE" id="PS00329">
    <property type="entry name" value="HSP70_2"/>
    <property type="match status" value="1"/>
</dbReference>
<keyword evidence="6" id="KW-0007">Acetylation</keyword>
<evidence type="ECO:0000256" key="5">
    <source>
        <dbReference type="ARBA" id="ARBA00022840"/>
    </source>
</evidence>
<accession>A3GGV7</accession>
<dbReference type="RefSeq" id="XP_001388014.2">
    <property type="nucleotide sequence ID" value="XM_001387977.1"/>
</dbReference>
<dbReference type="GeneID" id="4851506"/>
<dbReference type="PANTHER" id="PTHR19375">
    <property type="entry name" value="HEAT SHOCK PROTEIN 70KDA"/>
    <property type="match status" value="1"/>
</dbReference>
<evidence type="ECO:0000256" key="4">
    <source>
        <dbReference type="ARBA" id="ARBA00022741"/>
    </source>
</evidence>
<dbReference type="InterPro" id="IPR013126">
    <property type="entry name" value="Hsp_70_fam"/>
</dbReference>
<protein>
    <submittedName>
        <fullName evidence="8">Molecular chaperones HSP70/HSC70, HSP70 superfamily Heat-shock protein 70 (HSP72)</fullName>
    </submittedName>
</protein>
<dbReference type="PROSITE" id="PS01036">
    <property type="entry name" value="HSP70_3"/>
    <property type="match status" value="1"/>
</dbReference>
<dbReference type="Gene3D" id="3.30.30.30">
    <property type="match status" value="1"/>
</dbReference>
<dbReference type="FunFam" id="2.60.34.10:FF:000023">
    <property type="entry name" value="70 kDa heat shock cognate protein"/>
    <property type="match status" value="1"/>
</dbReference>
<keyword evidence="4 7" id="KW-0547">Nucleotide-binding</keyword>
<dbReference type="eggNOG" id="KOG0101">
    <property type="taxonomic scope" value="Eukaryota"/>
</dbReference>
<dbReference type="Gene3D" id="3.30.420.40">
    <property type="match status" value="2"/>
</dbReference>
<keyword evidence="3" id="KW-0964">Secreted</keyword>
<keyword evidence="9" id="KW-1185">Reference proteome</keyword>
<keyword evidence="3" id="KW-0134">Cell wall</keyword>
<organism evidence="8 9">
    <name type="scientific">Scheffersomyces stipitis (strain ATCC 58785 / CBS 6054 / NBRC 10063 / NRRL Y-11545)</name>
    <name type="common">Yeast</name>
    <name type="synonym">Pichia stipitis</name>
    <dbReference type="NCBI Taxonomy" id="322104"/>
    <lineage>
        <taxon>Eukaryota</taxon>
        <taxon>Fungi</taxon>
        <taxon>Dikarya</taxon>
        <taxon>Ascomycota</taxon>
        <taxon>Saccharomycotina</taxon>
        <taxon>Pichiomycetes</taxon>
        <taxon>Debaryomycetaceae</taxon>
        <taxon>Scheffersomyces</taxon>
    </lineage>
</organism>
<dbReference type="PROSITE" id="PS00297">
    <property type="entry name" value="HSP70_1"/>
    <property type="match status" value="1"/>
</dbReference>
<dbReference type="GO" id="GO:0005524">
    <property type="term" value="F:ATP binding"/>
    <property type="evidence" value="ECO:0007669"/>
    <property type="project" value="UniProtKB-KW"/>
</dbReference>
<dbReference type="STRING" id="322104.A3GGV7"/>
<proteinExistence type="inferred from homology"/>
<dbReference type="InParanoid" id="A3GGV7"/>
<dbReference type="AlphaFoldDB" id="A3GGV7"/>
<dbReference type="Gene3D" id="2.60.34.10">
    <property type="entry name" value="Substrate Binding Domain Of DNAk, Chain A, domain 1"/>
    <property type="match status" value="1"/>
</dbReference>
<dbReference type="InterPro" id="IPR029047">
    <property type="entry name" value="HSP70_peptide-bd_sf"/>
</dbReference>
<evidence type="ECO:0000256" key="6">
    <source>
        <dbReference type="ARBA" id="ARBA00022990"/>
    </source>
</evidence>
<comment type="similarity">
    <text evidence="2 7">Belongs to the heat shock protein 70 family.</text>
</comment>
<evidence type="ECO:0000313" key="8">
    <source>
        <dbReference type="EMBL" id="EAZ63991.2"/>
    </source>
</evidence>
<dbReference type="EMBL" id="AAVQ01000001">
    <property type="protein sequence ID" value="EAZ63991.2"/>
    <property type="molecule type" value="Genomic_DNA"/>
</dbReference>
<dbReference type="SUPFAM" id="SSF100920">
    <property type="entry name" value="Heat shock protein 70kD (HSP70), peptide-binding domain"/>
    <property type="match status" value="1"/>
</dbReference>
<dbReference type="Proteomes" id="UP000002258">
    <property type="component" value="Chromosome 1"/>
</dbReference>
<dbReference type="GO" id="GO:0140662">
    <property type="term" value="F:ATP-dependent protein folding chaperone"/>
    <property type="evidence" value="ECO:0007669"/>
    <property type="project" value="InterPro"/>
</dbReference>
<evidence type="ECO:0000256" key="7">
    <source>
        <dbReference type="RuleBase" id="RU003322"/>
    </source>
</evidence>
<dbReference type="FunFam" id="3.30.420.40:FF:000026">
    <property type="entry name" value="Heat shock protein 70"/>
    <property type="match status" value="1"/>
</dbReference>
<dbReference type="Gene3D" id="3.90.640.10">
    <property type="entry name" value="Actin, Chain A, domain 4"/>
    <property type="match status" value="1"/>
</dbReference>
<dbReference type="GO" id="GO:0016020">
    <property type="term" value="C:membrane"/>
    <property type="evidence" value="ECO:0007669"/>
    <property type="project" value="UniProtKB-ARBA"/>
</dbReference>
<evidence type="ECO:0000256" key="3">
    <source>
        <dbReference type="ARBA" id="ARBA00022512"/>
    </source>
</evidence>
<dbReference type="Pfam" id="PF00012">
    <property type="entry name" value="HSP70"/>
    <property type="match status" value="1"/>
</dbReference>
<dbReference type="InterPro" id="IPR043129">
    <property type="entry name" value="ATPase_NBD"/>
</dbReference>
<dbReference type="SUPFAM" id="SSF53067">
    <property type="entry name" value="Actin-like ATPase domain"/>
    <property type="match status" value="2"/>
</dbReference>
<evidence type="ECO:0000256" key="2">
    <source>
        <dbReference type="ARBA" id="ARBA00007381"/>
    </source>
</evidence>
<dbReference type="FunFam" id="3.30.30.30:FF:000001">
    <property type="entry name" value="heat shock 70 kDa protein-like"/>
    <property type="match status" value="1"/>
</dbReference>
<gene>
    <name evidence="8" type="primary">HSP70.3</name>
    <name evidence="8" type="ORF">PICST_38489</name>
</gene>
<comment type="caution">
    <text evidence="8">The sequence shown here is derived from an EMBL/GenBank/DDBJ whole genome shotgun (WGS) entry which is preliminary data.</text>
</comment>
<dbReference type="OrthoDB" id="2401965at2759"/>
<dbReference type="FunFam" id="3.90.640.10:FF:000010">
    <property type="entry name" value="heat shock 70 kDa protein 14"/>
    <property type="match status" value="1"/>
</dbReference>
<evidence type="ECO:0000256" key="1">
    <source>
        <dbReference type="ARBA" id="ARBA00004191"/>
    </source>
</evidence>
<dbReference type="InterPro" id="IPR018181">
    <property type="entry name" value="Heat_shock_70_CS"/>
</dbReference>
<reference evidence="8 9" key="1">
    <citation type="journal article" date="2007" name="Nat. Biotechnol.">
        <title>Genome sequence of the lignocellulose-bioconverting and xylose-fermenting yeast Pichia stipitis.</title>
        <authorList>
            <person name="Jeffries T.W."/>
            <person name="Grigoriev I.V."/>
            <person name="Grimwood J."/>
            <person name="Laplaza J.M."/>
            <person name="Aerts A."/>
            <person name="Salamov A."/>
            <person name="Schmutz J."/>
            <person name="Lindquist E."/>
            <person name="Dehal P."/>
            <person name="Shapiro H."/>
            <person name="Jin Y.S."/>
            <person name="Passoth V."/>
            <person name="Richardson P.M."/>
        </authorList>
    </citation>
    <scope>NUCLEOTIDE SEQUENCE [LARGE SCALE GENOMIC DNA]</scope>
    <source>
        <strain evidence="9">ATCC 58785 / CBS 6054 / NBRC 10063 / NRRL Y-11545</strain>
    </source>
</reference>
<dbReference type="HOGENOM" id="CLU_005965_2_1_1"/>